<reference evidence="2" key="1">
    <citation type="journal article" date="2006" name="PLoS Biol.">
        <title>Macronuclear genome sequence of the ciliate Tetrahymena thermophila, a model eukaryote.</title>
        <authorList>
            <person name="Eisen J.A."/>
            <person name="Coyne R.S."/>
            <person name="Wu M."/>
            <person name="Wu D."/>
            <person name="Thiagarajan M."/>
            <person name="Wortman J.R."/>
            <person name="Badger J.H."/>
            <person name="Ren Q."/>
            <person name="Amedeo P."/>
            <person name="Jones K.M."/>
            <person name="Tallon L.J."/>
            <person name="Delcher A.L."/>
            <person name="Salzberg S.L."/>
            <person name="Silva J.C."/>
            <person name="Haas B.J."/>
            <person name="Majoros W.H."/>
            <person name="Farzad M."/>
            <person name="Carlton J.M."/>
            <person name="Smith R.K. Jr."/>
            <person name="Garg J."/>
            <person name="Pearlman R.E."/>
            <person name="Karrer K.M."/>
            <person name="Sun L."/>
            <person name="Manning G."/>
            <person name="Elde N.C."/>
            <person name="Turkewitz A.P."/>
            <person name="Asai D.J."/>
            <person name="Wilkes D.E."/>
            <person name="Wang Y."/>
            <person name="Cai H."/>
            <person name="Collins K."/>
            <person name="Stewart B.A."/>
            <person name="Lee S.R."/>
            <person name="Wilamowska K."/>
            <person name="Weinberg Z."/>
            <person name="Ruzzo W.L."/>
            <person name="Wloga D."/>
            <person name="Gaertig J."/>
            <person name="Frankel J."/>
            <person name="Tsao C.-C."/>
            <person name="Gorovsky M.A."/>
            <person name="Keeling P.J."/>
            <person name="Waller R.F."/>
            <person name="Patron N.J."/>
            <person name="Cherry J.M."/>
            <person name="Stover N.A."/>
            <person name="Krieger C.J."/>
            <person name="del Toro C."/>
            <person name="Ryder H.F."/>
            <person name="Williamson S.C."/>
            <person name="Barbeau R.A."/>
            <person name="Hamilton E.P."/>
            <person name="Orias E."/>
        </authorList>
    </citation>
    <scope>NUCLEOTIDE SEQUENCE [LARGE SCALE GENOMIC DNA]</scope>
    <source>
        <strain evidence="2">SB210</strain>
    </source>
</reference>
<keyword evidence="2" id="KW-1185">Reference proteome</keyword>
<accession>W7XIJ9</accession>
<dbReference type="OrthoDB" id="435860at2759"/>
<proteinExistence type="predicted"/>
<dbReference type="RefSeq" id="XP_012654121.1">
    <property type="nucleotide sequence ID" value="XM_012798667.1"/>
</dbReference>
<dbReference type="InParanoid" id="W7XIJ9"/>
<gene>
    <name evidence="1" type="ORF">TTHERM_000798088</name>
</gene>
<evidence type="ECO:0008006" key="3">
    <source>
        <dbReference type="Google" id="ProtNLM"/>
    </source>
</evidence>
<dbReference type="KEGG" id="tet:TTHERM_000798088"/>
<name>W7XIJ9_TETTS</name>
<dbReference type="EMBL" id="GG662628">
    <property type="protein sequence ID" value="EWS73349.1"/>
    <property type="molecule type" value="Genomic_DNA"/>
</dbReference>
<dbReference type="Proteomes" id="UP000009168">
    <property type="component" value="Unassembled WGS sequence"/>
</dbReference>
<evidence type="ECO:0000313" key="2">
    <source>
        <dbReference type="Proteomes" id="UP000009168"/>
    </source>
</evidence>
<dbReference type="GeneID" id="24440725"/>
<dbReference type="AlphaFoldDB" id="W7XIJ9"/>
<protein>
    <recommendedName>
        <fullName evidence="3">Kinase domain protein</fullName>
    </recommendedName>
</protein>
<evidence type="ECO:0000313" key="1">
    <source>
        <dbReference type="EMBL" id="EWS73349.1"/>
    </source>
</evidence>
<organism evidence="1 2">
    <name type="scientific">Tetrahymena thermophila (strain SB210)</name>
    <dbReference type="NCBI Taxonomy" id="312017"/>
    <lineage>
        <taxon>Eukaryota</taxon>
        <taxon>Sar</taxon>
        <taxon>Alveolata</taxon>
        <taxon>Ciliophora</taxon>
        <taxon>Intramacronucleata</taxon>
        <taxon>Oligohymenophorea</taxon>
        <taxon>Hymenostomatida</taxon>
        <taxon>Tetrahymenina</taxon>
        <taxon>Tetrahymenidae</taxon>
        <taxon>Tetrahymena</taxon>
    </lineage>
</organism>
<sequence>MGVSGLGSGLAKCINLQNLTLDLDKMTQSQKLKVISKCLKLKRLVVFEINN</sequence>